<sequence length="574" mass="64610">MEKVIFLFLRQMRVPLILLIVAYAISIGGLVLIPGRDDQGQVWHYDFFHAFYFVSFTGPTIGFGEIPYPLTPAQRMWVVFTVYLTVISWLFAIGKIFALVQDPAFTRAMSEARFIRAVRAIREPFYIVCGYGETGSRLVRSLVNRQIRCVVIERDPEHVADLHLEELALDVPCMCGDASVTRHLREAGLRLPHCVGVLALTGSDRANVKIAVTSKLLRPELQVIARVASREAANNLESFNTDVIINPFESFAEHTGLAVRAPSIHLLHRWLVSLPGNPLDASVCPPRGHWVICGYGRFGQAMTRYLNAEGIDVSVIESDRARVDAMRGNLPDRLVVGSATDPEPLHEAGIESAAGVVAGTDDDANNLSMVMTAQQINPRLFRIARQNKRDDDDIFRAARLDLVMEPSRVTVWQVLSLITVHYLAAFLAEARRQDEAWALALLERIREATGGLTPQTWMTRLNRQDAPGAAQLFERGSEIRVGHLRQDPRRRERKLPMVALMHVRHGQHTLLPDDDFALQLGDRVLWTAREGLRDQLAWLLHNPDQLAFAMDGQERPVGAIGRWWFKQRRARKSA</sequence>
<dbReference type="PROSITE" id="PS51201">
    <property type="entry name" value="RCK_N"/>
    <property type="match status" value="2"/>
</dbReference>
<keyword evidence="2" id="KW-0812">Transmembrane</keyword>
<dbReference type="PANTHER" id="PTHR43833:SF11">
    <property type="entry name" value="VOLTAGE-GATED POTASSIUM CHANNEL KCH"/>
    <property type="match status" value="1"/>
</dbReference>
<feature type="domain" description="RCK N-terminal" evidence="3">
    <location>
        <begin position="123"/>
        <end position="245"/>
    </location>
</feature>
<feature type="transmembrane region" description="Helical" evidence="2">
    <location>
        <begin position="47"/>
        <end position="64"/>
    </location>
</feature>
<evidence type="ECO:0000259" key="3">
    <source>
        <dbReference type="PROSITE" id="PS51201"/>
    </source>
</evidence>
<keyword evidence="2" id="KW-0472">Membrane</keyword>
<dbReference type="SUPFAM" id="SSF81324">
    <property type="entry name" value="Voltage-gated potassium channels"/>
    <property type="match status" value="1"/>
</dbReference>
<reference evidence="4 5" key="1">
    <citation type="submission" date="2013-04" db="EMBL/GenBank/DDBJ databases">
        <title>Oceanococcus atlanticus 22II-S10r2 Genome Sequencing.</title>
        <authorList>
            <person name="Lai Q."/>
            <person name="Li G."/>
            <person name="Shao Z."/>
        </authorList>
    </citation>
    <scope>NUCLEOTIDE SEQUENCE [LARGE SCALE GENOMIC DNA]</scope>
    <source>
        <strain evidence="4 5">22II-S10r2</strain>
    </source>
</reference>
<feature type="transmembrane region" description="Helical" evidence="2">
    <location>
        <begin position="76"/>
        <end position="100"/>
    </location>
</feature>
<dbReference type="Pfam" id="PF02254">
    <property type="entry name" value="TrkA_N"/>
    <property type="match status" value="2"/>
</dbReference>
<dbReference type="RefSeq" id="WP_083559344.1">
    <property type="nucleotide sequence ID" value="NZ_AQQV01000001.1"/>
</dbReference>
<dbReference type="GO" id="GO:0006813">
    <property type="term" value="P:potassium ion transport"/>
    <property type="evidence" value="ECO:0007669"/>
    <property type="project" value="InterPro"/>
</dbReference>
<dbReference type="PANTHER" id="PTHR43833">
    <property type="entry name" value="POTASSIUM CHANNEL PROTEIN 2-RELATED-RELATED"/>
    <property type="match status" value="1"/>
</dbReference>
<dbReference type="InterPro" id="IPR050721">
    <property type="entry name" value="Trk_Ktr_HKT_K-transport"/>
</dbReference>
<dbReference type="Pfam" id="PF07885">
    <property type="entry name" value="Ion_trans_2"/>
    <property type="match status" value="1"/>
</dbReference>
<keyword evidence="2" id="KW-1133">Transmembrane helix</keyword>
<organism evidence="4 5">
    <name type="scientific">Oceanococcus atlanticus</name>
    <dbReference type="NCBI Taxonomy" id="1317117"/>
    <lineage>
        <taxon>Bacteria</taxon>
        <taxon>Pseudomonadati</taxon>
        <taxon>Pseudomonadota</taxon>
        <taxon>Gammaproteobacteria</taxon>
        <taxon>Chromatiales</taxon>
        <taxon>Oceanococcaceae</taxon>
        <taxon>Oceanococcus</taxon>
    </lineage>
</organism>
<keyword evidence="5" id="KW-1185">Reference proteome</keyword>
<feature type="transmembrane region" description="Helical" evidence="2">
    <location>
        <begin position="12"/>
        <end position="35"/>
    </location>
</feature>
<comment type="subcellular location">
    <subcellularLocation>
        <location evidence="1">Cell membrane</location>
        <topology evidence="1">Multi-pass membrane protein</topology>
    </subcellularLocation>
</comment>
<dbReference type="GO" id="GO:0005886">
    <property type="term" value="C:plasma membrane"/>
    <property type="evidence" value="ECO:0007669"/>
    <property type="project" value="UniProtKB-SubCell"/>
</dbReference>
<feature type="domain" description="RCK N-terminal" evidence="3">
    <location>
        <begin position="287"/>
        <end position="405"/>
    </location>
</feature>
<dbReference type="OrthoDB" id="9781411at2"/>
<dbReference type="SUPFAM" id="SSF51735">
    <property type="entry name" value="NAD(P)-binding Rossmann-fold domains"/>
    <property type="match status" value="2"/>
</dbReference>
<gene>
    <name evidence="4" type="ORF">ATO7_02555</name>
</gene>
<accession>A0A1Y1SH53</accession>
<dbReference type="Gene3D" id="1.10.287.70">
    <property type="match status" value="1"/>
</dbReference>
<proteinExistence type="predicted"/>
<dbReference type="Proteomes" id="UP000192342">
    <property type="component" value="Unassembled WGS sequence"/>
</dbReference>
<dbReference type="EMBL" id="AQQV01000001">
    <property type="protein sequence ID" value="ORE88720.1"/>
    <property type="molecule type" value="Genomic_DNA"/>
</dbReference>
<evidence type="ECO:0000256" key="1">
    <source>
        <dbReference type="ARBA" id="ARBA00004651"/>
    </source>
</evidence>
<dbReference type="InterPro" id="IPR003148">
    <property type="entry name" value="RCK_N"/>
</dbReference>
<evidence type="ECO:0000313" key="5">
    <source>
        <dbReference type="Proteomes" id="UP000192342"/>
    </source>
</evidence>
<protein>
    <submittedName>
        <fullName evidence="4">TrkA-N domain-containing protein</fullName>
    </submittedName>
</protein>
<evidence type="ECO:0000313" key="4">
    <source>
        <dbReference type="EMBL" id="ORE88720.1"/>
    </source>
</evidence>
<dbReference type="AlphaFoldDB" id="A0A1Y1SH53"/>
<dbReference type="STRING" id="1317117.ATO7_02555"/>
<dbReference type="Gene3D" id="3.40.50.720">
    <property type="entry name" value="NAD(P)-binding Rossmann-like Domain"/>
    <property type="match status" value="2"/>
</dbReference>
<dbReference type="InterPro" id="IPR013099">
    <property type="entry name" value="K_chnl_dom"/>
</dbReference>
<comment type="caution">
    <text evidence="4">The sequence shown here is derived from an EMBL/GenBank/DDBJ whole genome shotgun (WGS) entry which is preliminary data.</text>
</comment>
<dbReference type="InterPro" id="IPR036291">
    <property type="entry name" value="NAD(P)-bd_dom_sf"/>
</dbReference>
<name>A0A1Y1SH53_9GAMM</name>
<evidence type="ECO:0000256" key="2">
    <source>
        <dbReference type="SAM" id="Phobius"/>
    </source>
</evidence>